<comment type="subcellular location">
    <subcellularLocation>
        <location evidence="1 12">Cell outer membrane</location>
        <topology evidence="1 12">Multi-pass membrane protein</topology>
    </subcellularLocation>
</comment>
<dbReference type="GO" id="GO:0009279">
    <property type="term" value="C:cell outer membrane"/>
    <property type="evidence" value="ECO:0007669"/>
    <property type="project" value="UniProtKB-SubCell"/>
</dbReference>
<protein>
    <submittedName>
        <fullName evidence="17">TonB-dependent receptor plug domain-containing protein</fullName>
    </submittedName>
</protein>
<evidence type="ECO:0000256" key="3">
    <source>
        <dbReference type="ARBA" id="ARBA00022452"/>
    </source>
</evidence>
<keyword evidence="4" id="KW-0410">Iron transport</keyword>
<dbReference type="InterPro" id="IPR012910">
    <property type="entry name" value="Plug_dom"/>
</dbReference>
<dbReference type="PANTHER" id="PTHR32552">
    <property type="entry name" value="FERRICHROME IRON RECEPTOR-RELATED"/>
    <property type="match status" value="1"/>
</dbReference>
<keyword evidence="8" id="KW-0406">Ion transport</keyword>
<dbReference type="InterPro" id="IPR039426">
    <property type="entry name" value="TonB-dep_rcpt-like"/>
</dbReference>
<dbReference type="Proteomes" id="UP001218638">
    <property type="component" value="Chromosome"/>
</dbReference>
<evidence type="ECO:0000313" key="17">
    <source>
        <dbReference type="EMBL" id="WED63698.1"/>
    </source>
</evidence>
<evidence type="ECO:0000256" key="5">
    <source>
        <dbReference type="ARBA" id="ARBA00022692"/>
    </source>
</evidence>
<dbReference type="InterPro" id="IPR036942">
    <property type="entry name" value="Beta-barrel_TonB_sf"/>
</dbReference>
<keyword evidence="18" id="KW-1185">Reference proteome</keyword>
<dbReference type="Gene3D" id="2.170.130.10">
    <property type="entry name" value="TonB-dependent receptor, plug domain"/>
    <property type="match status" value="1"/>
</dbReference>
<evidence type="ECO:0000256" key="4">
    <source>
        <dbReference type="ARBA" id="ARBA00022496"/>
    </source>
</evidence>
<proteinExistence type="inferred from homology"/>
<dbReference type="SUPFAM" id="SSF56935">
    <property type="entry name" value="Porins"/>
    <property type="match status" value="1"/>
</dbReference>
<dbReference type="InterPro" id="IPR000531">
    <property type="entry name" value="Beta-barrel_TonB"/>
</dbReference>
<dbReference type="RefSeq" id="WP_330929905.1">
    <property type="nucleotide sequence ID" value="NZ_CP119075.1"/>
</dbReference>
<accession>A0AAE9ZWB1</accession>
<dbReference type="InterPro" id="IPR037066">
    <property type="entry name" value="Plug_dom_sf"/>
</dbReference>
<evidence type="ECO:0000256" key="2">
    <source>
        <dbReference type="ARBA" id="ARBA00022448"/>
    </source>
</evidence>
<dbReference type="EMBL" id="CP119075">
    <property type="protein sequence ID" value="WED63698.1"/>
    <property type="molecule type" value="Genomic_DNA"/>
</dbReference>
<evidence type="ECO:0000256" key="10">
    <source>
        <dbReference type="ARBA" id="ARBA00023136"/>
    </source>
</evidence>
<evidence type="ECO:0000259" key="15">
    <source>
        <dbReference type="Pfam" id="PF00593"/>
    </source>
</evidence>
<sequence>MPLARPGRRLLTCAAMTAASLGLSAQSEPATKKSSESDAIVMSTFEVSTERDVGYFSAETTAGTRTSKPLVELPGTVSIINEAMIKDLKIDRLADALNYGTAGVTSLDIIQDDFSIRGYRESNRFRDGVSQSGFFNNQLYDIERIEVLKGPVALSFGSGTILGGAVNMIAKAPSATPVREVDVSIGGNSFVRGTVNVSDALTDDKNVRYRVTAGAQNDDRWKEMERDNNIFFGSGVDFDFGNSTVSLYGYHYETDSYIYFNDFLTSQTPAAGILEFNDNSTESFSTARGKDVYYDSTDDYFKASMATQLNDDLSFKVLYRYQGLKDRRRIIRGISLDADGYTLNRQDIPFAIDGDTSTVQADLNYLLNFAGMTHDITVGVDYTHSFSRQGLVVLPVDPIDTRNPDFSSDDNLPMGDAIPAFTSDNANYSDVTSYYVSDYLSFFEDKLTLVGGIRWVDVITSRKNRINGDITREETPTQSAPRYGAVYQPTKNTSVYLVHSETVASSNGLNQRGELLPDSVGEMDEIGIKAFDIKLLGGQLFSSVAYFDMAKTNVRVILPDIDPQTGFSIITTTTGDTSKGFEFELGYRAEVGPGQVDLIATHYNAETRNADGLRVPFAPDDVSSLLLKYSWSEGALDGLAIGLGGYFESTKLASTSQTLILDYGNTYDAFVNYSWNDWRFSLNLNNMSDNRYVARYAAPGLIQGSEPRTVRLNVGYSW</sequence>
<keyword evidence="17" id="KW-0675">Receptor</keyword>
<evidence type="ECO:0000313" key="18">
    <source>
        <dbReference type="Proteomes" id="UP001218638"/>
    </source>
</evidence>
<evidence type="ECO:0000256" key="14">
    <source>
        <dbReference type="SAM" id="SignalP"/>
    </source>
</evidence>
<gene>
    <name evidence="17" type="ORF">PXH66_15285</name>
</gene>
<organism evidence="17 18">
    <name type="scientific">Synoicihabitans lomoniglobus</name>
    <dbReference type="NCBI Taxonomy" id="2909285"/>
    <lineage>
        <taxon>Bacteria</taxon>
        <taxon>Pseudomonadati</taxon>
        <taxon>Verrucomicrobiota</taxon>
        <taxon>Opitutia</taxon>
        <taxon>Opitutales</taxon>
        <taxon>Opitutaceae</taxon>
        <taxon>Synoicihabitans</taxon>
    </lineage>
</organism>
<keyword evidence="2 12" id="KW-0813">Transport</keyword>
<dbReference type="AlphaFoldDB" id="A0AAE9ZWB1"/>
<evidence type="ECO:0000256" key="6">
    <source>
        <dbReference type="ARBA" id="ARBA00022729"/>
    </source>
</evidence>
<evidence type="ECO:0000256" key="9">
    <source>
        <dbReference type="ARBA" id="ARBA00023077"/>
    </source>
</evidence>
<keyword evidence="3 12" id="KW-1134">Transmembrane beta strand</keyword>
<keyword evidence="11 12" id="KW-0998">Cell outer membrane</keyword>
<dbReference type="Pfam" id="PF07715">
    <property type="entry name" value="Plug"/>
    <property type="match status" value="1"/>
</dbReference>
<dbReference type="KEGG" id="slom:PXH66_15285"/>
<reference evidence="17" key="1">
    <citation type="submission" date="2023-03" db="EMBL/GenBank/DDBJ databases">
        <title>Lomoglobus Profundus gen. nov., sp. nov., a novel member of the phylum Verrucomicrobia, isolated from deep-marine sediment of South China Sea.</title>
        <authorList>
            <person name="Ahmad T."/>
            <person name="Ishaq S.E."/>
            <person name="Wang F."/>
        </authorList>
    </citation>
    <scope>NUCLEOTIDE SEQUENCE</scope>
    <source>
        <strain evidence="17">LMO-M01</strain>
    </source>
</reference>
<keyword evidence="7" id="KW-0408">Iron</keyword>
<evidence type="ECO:0000256" key="13">
    <source>
        <dbReference type="RuleBase" id="RU003357"/>
    </source>
</evidence>
<dbReference type="PANTHER" id="PTHR32552:SF68">
    <property type="entry name" value="FERRICHROME OUTER MEMBRANE TRANSPORTER_PHAGE RECEPTOR"/>
    <property type="match status" value="1"/>
</dbReference>
<keyword evidence="9 13" id="KW-0798">TonB box</keyword>
<dbReference type="Gene3D" id="2.40.170.20">
    <property type="entry name" value="TonB-dependent receptor, beta-barrel domain"/>
    <property type="match status" value="1"/>
</dbReference>
<dbReference type="PROSITE" id="PS52016">
    <property type="entry name" value="TONB_DEPENDENT_REC_3"/>
    <property type="match status" value="1"/>
</dbReference>
<comment type="similarity">
    <text evidence="12 13">Belongs to the TonB-dependent receptor family.</text>
</comment>
<name>A0AAE9ZWB1_9BACT</name>
<feature type="domain" description="TonB-dependent receptor plug" evidence="16">
    <location>
        <begin position="71"/>
        <end position="163"/>
    </location>
</feature>
<feature type="chain" id="PRO_5042153161" evidence="14">
    <location>
        <begin position="26"/>
        <end position="718"/>
    </location>
</feature>
<evidence type="ECO:0000256" key="8">
    <source>
        <dbReference type="ARBA" id="ARBA00023065"/>
    </source>
</evidence>
<keyword evidence="10 12" id="KW-0472">Membrane</keyword>
<evidence type="ECO:0000256" key="1">
    <source>
        <dbReference type="ARBA" id="ARBA00004571"/>
    </source>
</evidence>
<dbReference type="GO" id="GO:0015344">
    <property type="term" value="F:siderophore uptake transmembrane transporter activity"/>
    <property type="evidence" value="ECO:0007669"/>
    <property type="project" value="TreeGrafter"/>
</dbReference>
<evidence type="ECO:0000256" key="12">
    <source>
        <dbReference type="PROSITE-ProRule" id="PRU01360"/>
    </source>
</evidence>
<feature type="signal peptide" evidence="14">
    <location>
        <begin position="1"/>
        <end position="25"/>
    </location>
</feature>
<evidence type="ECO:0000259" key="16">
    <source>
        <dbReference type="Pfam" id="PF07715"/>
    </source>
</evidence>
<keyword evidence="5 12" id="KW-0812">Transmembrane</keyword>
<keyword evidence="6 14" id="KW-0732">Signal</keyword>
<feature type="domain" description="TonB-dependent receptor-like beta-barrel" evidence="15">
    <location>
        <begin position="246"/>
        <end position="686"/>
    </location>
</feature>
<evidence type="ECO:0000256" key="11">
    <source>
        <dbReference type="ARBA" id="ARBA00023237"/>
    </source>
</evidence>
<dbReference type="Pfam" id="PF00593">
    <property type="entry name" value="TonB_dep_Rec_b-barrel"/>
    <property type="match status" value="1"/>
</dbReference>
<evidence type="ECO:0000256" key="7">
    <source>
        <dbReference type="ARBA" id="ARBA00023004"/>
    </source>
</evidence>